<evidence type="ECO:0000256" key="3">
    <source>
        <dbReference type="ARBA" id="ARBA00005022"/>
    </source>
</evidence>
<keyword evidence="8 19" id="KW-0223">Dioxygenase</keyword>
<feature type="compositionally biased region" description="Low complexity" evidence="16">
    <location>
        <begin position="46"/>
        <end position="58"/>
    </location>
</feature>
<comment type="cofactor">
    <cofactor evidence="1">
        <name>Fe(2+)</name>
        <dbReference type="ChEBI" id="CHEBI:29033"/>
    </cofactor>
</comment>
<dbReference type="InterPro" id="IPR010376">
    <property type="entry name" value="GBBH-like_N"/>
</dbReference>
<dbReference type="Pfam" id="PF02668">
    <property type="entry name" value="TauD"/>
    <property type="match status" value="1"/>
</dbReference>
<dbReference type="UniPathway" id="UPA00118"/>
<reference evidence="19 20" key="1">
    <citation type="journal article" date="2019" name="Sci. Rep.">
        <title>Comparative genomics of chytrid fungi reveal insights into the obligate biotrophic and pathogenic lifestyle of Synchytrium endobioticum.</title>
        <authorList>
            <person name="van de Vossenberg B.T.L.H."/>
            <person name="Warris S."/>
            <person name="Nguyen H.D.T."/>
            <person name="van Gent-Pelzer M.P.E."/>
            <person name="Joly D.L."/>
            <person name="van de Geest H.C."/>
            <person name="Bonants P.J.M."/>
            <person name="Smith D.S."/>
            <person name="Levesque C.A."/>
            <person name="van der Lee T.A.J."/>
        </authorList>
    </citation>
    <scope>NUCLEOTIDE SEQUENCE [LARGE SCALE GENOMIC DNA]</scope>
    <source>
        <strain evidence="19 20">MB42</strain>
    </source>
</reference>
<evidence type="ECO:0000256" key="11">
    <source>
        <dbReference type="ARBA" id="ARBA00030363"/>
    </source>
</evidence>
<comment type="similarity">
    <text evidence="4">Belongs to the gamma-BBH/TMLD family.</text>
</comment>
<dbReference type="PANTHER" id="PTHR10696">
    <property type="entry name" value="GAMMA-BUTYROBETAINE HYDROXYLASE-RELATED"/>
    <property type="match status" value="1"/>
</dbReference>
<dbReference type="FunFam" id="3.30.2020.30:FF:000002">
    <property type="entry name" value="Putative gamma-butyrobetaine dioxygenase"/>
    <property type="match status" value="1"/>
</dbReference>
<dbReference type="Pfam" id="PF06155">
    <property type="entry name" value="GBBH-like_N"/>
    <property type="match status" value="1"/>
</dbReference>
<feature type="domain" description="TauD/TfdA-like" evidence="17">
    <location>
        <begin position="216"/>
        <end position="454"/>
    </location>
</feature>
<evidence type="ECO:0000259" key="17">
    <source>
        <dbReference type="Pfam" id="PF02668"/>
    </source>
</evidence>
<evidence type="ECO:0000313" key="19">
    <source>
        <dbReference type="EMBL" id="TPX43681.1"/>
    </source>
</evidence>
<keyword evidence="7" id="KW-0124">Carnitine biosynthesis</keyword>
<name>A0A507CXB7_9FUNG</name>
<evidence type="ECO:0000256" key="6">
    <source>
        <dbReference type="ARBA" id="ARBA00022723"/>
    </source>
</evidence>
<dbReference type="Gene3D" id="3.30.2020.30">
    <property type="match status" value="1"/>
</dbReference>
<evidence type="ECO:0000256" key="2">
    <source>
        <dbReference type="ARBA" id="ARBA00001961"/>
    </source>
</evidence>
<evidence type="ECO:0000259" key="18">
    <source>
        <dbReference type="Pfam" id="PF06155"/>
    </source>
</evidence>
<organism evidence="19 20">
    <name type="scientific">Synchytrium endobioticum</name>
    <dbReference type="NCBI Taxonomy" id="286115"/>
    <lineage>
        <taxon>Eukaryota</taxon>
        <taxon>Fungi</taxon>
        <taxon>Fungi incertae sedis</taxon>
        <taxon>Chytridiomycota</taxon>
        <taxon>Chytridiomycota incertae sedis</taxon>
        <taxon>Chytridiomycetes</taxon>
        <taxon>Synchytriales</taxon>
        <taxon>Synchytriaceae</taxon>
        <taxon>Synchytrium</taxon>
    </lineage>
</organism>
<dbReference type="InterPro" id="IPR042098">
    <property type="entry name" value="TauD-like_sf"/>
</dbReference>
<dbReference type="EC" id="1.14.11.8" evidence="5"/>
<keyword evidence="20" id="KW-1185">Reference proteome</keyword>
<evidence type="ECO:0000256" key="5">
    <source>
        <dbReference type="ARBA" id="ARBA00012267"/>
    </source>
</evidence>
<evidence type="ECO:0000256" key="8">
    <source>
        <dbReference type="ARBA" id="ARBA00022964"/>
    </source>
</evidence>
<evidence type="ECO:0000256" key="16">
    <source>
        <dbReference type="SAM" id="MobiDB-lite"/>
    </source>
</evidence>
<comment type="catalytic activity">
    <reaction evidence="15">
        <text>N(6),N(6),N(6)-trimethyl-L-lysine + 2-oxoglutarate + O2 = (3S)-3-hydroxy-N(6),N(6),N(6)-trimethyl-L-lysine + succinate + CO2</text>
        <dbReference type="Rhea" id="RHEA:14181"/>
        <dbReference type="ChEBI" id="CHEBI:15379"/>
        <dbReference type="ChEBI" id="CHEBI:16526"/>
        <dbReference type="ChEBI" id="CHEBI:16810"/>
        <dbReference type="ChEBI" id="CHEBI:30031"/>
        <dbReference type="ChEBI" id="CHEBI:58100"/>
        <dbReference type="ChEBI" id="CHEBI:141499"/>
        <dbReference type="EC" id="1.14.11.8"/>
    </reaction>
</comment>
<dbReference type="InterPro" id="IPR012776">
    <property type="entry name" value="Trimethyllysine_dOase"/>
</dbReference>
<accession>A0A507CXB7</accession>
<evidence type="ECO:0000256" key="12">
    <source>
        <dbReference type="ARBA" id="ARBA00031778"/>
    </source>
</evidence>
<evidence type="ECO:0000256" key="14">
    <source>
        <dbReference type="ARBA" id="ARBA00046008"/>
    </source>
</evidence>
<comment type="function">
    <text evidence="14">Converts trimethyllysine (TML) into hydroxytrimethyllysine (HTML).</text>
</comment>
<feature type="region of interest" description="Disordered" evidence="16">
    <location>
        <begin position="44"/>
        <end position="65"/>
    </location>
</feature>
<dbReference type="STRING" id="286115.A0A507CXB7"/>
<dbReference type="EMBL" id="QEAN01000193">
    <property type="protein sequence ID" value="TPX43681.1"/>
    <property type="molecule type" value="Genomic_DNA"/>
</dbReference>
<dbReference type="InterPro" id="IPR003819">
    <property type="entry name" value="TauD/TfdA-like"/>
</dbReference>
<evidence type="ECO:0000256" key="10">
    <source>
        <dbReference type="ARBA" id="ARBA00023004"/>
    </source>
</evidence>
<dbReference type="GO" id="GO:0005506">
    <property type="term" value="F:iron ion binding"/>
    <property type="evidence" value="ECO:0007669"/>
    <property type="project" value="InterPro"/>
</dbReference>
<dbReference type="PANTHER" id="PTHR10696:SF51">
    <property type="entry name" value="TRIMETHYLLYSINE DIOXYGENASE, MITOCHONDRIAL"/>
    <property type="match status" value="1"/>
</dbReference>
<evidence type="ECO:0000256" key="9">
    <source>
        <dbReference type="ARBA" id="ARBA00023002"/>
    </source>
</evidence>
<dbReference type="GO" id="GO:0005739">
    <property type="term" value="C:mitochondrion"/>
    <property type="evidence" value="ECO:0007669"/>
    <property type="project" value="TreeGrafter"/>
</dbReference>
<evidence type="ECO:0000256" key="1">
    <source>
        <dbReference type="ARBA" id="ARBA00001954"/>
    </source>
</evidence>
<dbReference type="CDD" id="cd00250">
    <property type="entry name" value="CAS_like"/>
    <property type="match status" value="1"/>
</dbReference>
<dbReference type="InterPro" id="IPR038492">
    <property type="entry name" value="GBBH-like_N_sf"/>
</dbReference>
<evidence type="ECO:0000256" key="7">
    <source>
        <dbReference type="ARBA" id="ARBA00022873"/>
    </source>
</evidence>
<dbReference type="Proteomes" id="UP000317494">
    <property type="component" value="Unassembled WGS sequence"/>
</dbReference>
<dbReference type="InterPro" id="IPR050411">
    <property type="entry name" value="AlphaKG_dependent_hydroxylases"/>
</dbReference>
<gene>
    <name evidence="19" type="ORF">SeMB42_g04640</name>
</gene>
<evidence type="ECO:0000256" key="4">
    <source>
        <dbReference type="ARBA" id="ARBA00008654"/>
    </source>
</evidence>
<feature type="domain" description="Gamma-butyrobetaine hydroxylase-like N-terminal" evidence="18">
    <location>
        <begin position="101"/>
        <end position="183"/>
    </location>
</feature>
<dbReference type="FunFam" id="3.60.130.10:FF:000001">
    <property type="entry name" value="Trimethyllysine dioxygenase, mitochondrial"/>
    <property type="match status" value="1"/>
</dbReference>
<dbReference type="SUPFAM" id="SSF51197">
    <property type="entry name" value="Clavaminate synthase-like"/>
    <property type="match status" value="1"/>
</dbReference>
<dbReference type="Gene3D" id="3.60.130.10">
    <property type="entry name" value="Clavaminate synthase-like"/>
    <property type="match status" value="1"/>
</dbReference>
<comment type="caution">
    <text evidence="19">The sequence shown here is derived from an EMBL/GenBank/DDBJ whole genome shotgun (WGS) entry which is preliminary data.</text>
</comment>
<evidence type="ECO:0000256" key="15">
    <source>
        <dbReference type="ARBA" id="ARBA00049334"/>
    </source>
</evidence>
<keyword evidence="9" id="KW-0560">Oxidoreductase</keyword>
<protein>
    <recommendedName>
        <fullName evidence="5">trimethyllysine dioxygenase</fullName>
        <ecNumber evidence="5">1.14.11.8</ecNumber>
    </recommendedName>
    <alternativeName>
        <fullName evidence="12">Epsilon-trimethyllysine 2-oxoglutarate dioxygenase</fullName>
    </alternativeName>
    <alternativeName>
        <fullName evidence="11">TML hydroxylase</fullName>
    </alternativeName>
    <alternativeName>
        <fullName evidence="13">TML-alpha-ketoglutarate dioxygenase</fullName>
    </alternativeName>
</protein>
<dbReference type="NCBIfam" id="TIGR02410">
    <property type="entry name" value="carnitine_TMLD"/>
    <property type="match status" value="1"/>
</dbReference>
<keyword evidence="6" id="KW-0479">Metal-binding</keyword>
<sequence length="477" mass="53481">MLNKATAGAKRLLELPRSSNLISSTSIRGPPFCARVATASVRLQHSPAKPASSAAPSSRNTTTGHLWTRVKPEASAKRLAAVSTQANSDLADVIGTTTRIENRKISVTFVDGQETAYNFIWLRDHCRCPKCHHTITKQRLVDTFSIPGDIRPSSVVTDDLNDTLIITWSHDNHQSIFPLSFLRQHSYAPSLPERPALRHKVLWNASLADALPITRFEDVMNSDQGLAQWLLHLDVYGFGIVDGCPPAAAETEKLVQRIAFLRRTHYGDFWDFTADLEHGDTAYTAMALPAHTDNTYFTDPAGLQIFHMIENTCEGGKSLYVDGFHVANELARRHPWAYKALSTIRTPAHAAGDPTQIIMPKPSAHPLLNIDPATSQLYQIRFNNDDRSVLDSLSSEEVELYYDALREWTRLVRSPDNELWMQLYPGRVVAMDNWRVMHGRSGFGPGIRRICGAYVGNDDWTSRMRVVLDKSEARKRI</sequence>
<proteinExistence type="inferred from homology"/>
<dbReference type="AlphaFoldDB" id="A0A507CXB7"/>
<evidence type="ECO:0000313" key="20">
    <source>
        <dbReference type="Proteomes" id="UP000317494"/>
    </source>
</evidence>
<dbReference type="GO" id="GO:0045329">
    <property type="term" value="P:carnitine biosynthetic process"/>
    <property type="evidence" value="ECO:0007669"/>
    <property type="project" value="UniProtKB-UniPathway"/>
</dbReference>
<comment type="cofactor">
    <cofactor evidence="2">
        <name>L-ascorbate</name>
        <dbReference type="ChEBI" id="CHEBI:38290"/>
    </cofactor>
</comment>
<evidence type="ECO:0000256" key="13">
    <source>
        <dbReference type="ARBA" id="ARBA00032283"/>
    </source>
</evidence>
<comment type="pathway">
    <text evidence="3">Amine and polyamine biosynthesis; carnitine biosynthesis.</text>
</comment>
<keyword evidence="10" id="KW-0408">Iron</keyword>
<dbReference type="VEuPathDB" id="FungiDB:SeMB42_g04640"/>
<dbReference type="GO" id="GO:0050353">
    <property type="term" value="F:trimethyllysine dioxygenase activity"/>
    <property type="evidence" value="ECO:0007669"/>
    <property type="project" value="UniProtKB-EC"/>
</dbReference>